<accession>A0A5S9Q3N2</accession>
<protein>
    <submittedName>
        <fullName evidence="1">Uncharacterized protein</fullName>
    </submittedName>
</protein>
<dbReference type="EMBL" id="CACSII010000016">
    <property type="protein sequence ID" value="CAA0111572.1"/>
    <property type="molecule type" value="Genomic_DNA"/>
</dbReference>
<dbReference type="AlphaFoldDB" id="A0A5S9Q3N2"/>
<reference evidence="1 2" key="1">
    <citation type="submission" date="2019-11" db="EMBL/GenBank/DDBJ databases">
        <authorList>
            <person name="Holert J."/>
        </authorList>
    </citation>
    <scope>NUCLEOTIDE SEQUENCE [LARGE SCALE GENOMIC DNA]</scope>
    <source>
        <strain evidence="1">BC5_2</strain>
    </source>
</reference>
<proteinExistence type="predicted"/>
<dbReference type="Proteomes" id="UP000434580">
    <property type="component" value="Unassembled WGS sequence"/>
</dbReference>
<evidence type="ECO:0000313" key="1">
    <source>
        <dbReference type="EMBL" id="CAA0111572.1"/>
    </source>
</evidence>
<name>A0A5S9Q3N2_9GAMM</name>
<sequence length="64" mass="7457">MKFNNIDINELIKMGERMVAAHEETDSLWSAIHLYQEEYPDADTETLALLWMGINSKEQQCINN</sequence>
<gene>
    <name evidence="1" type="ORF">DPBNPPHM_01498</name>
</gene>
<evidence type="ECO:0000313" key="2">
    <source>
        <dbReference type="Proteomes" id="UP000434580"/>
    </source>
</evidence>
<organism evidence="1 2">
    <name type="scientific">BD1-7 clade bacterium</name>
    <dbReference type="NCBI Taxonomy" id="2029982"/>
    <lineage>
        <taxon>Bacteria</taxon>
        <taxon>Pseudomonadati</taxon>
        <taxon>Pseudomonadota</taxon>
        <taxon>Gammaproteobacteria</taxon>
        <taxon>Cellvibrionales</taxon>
        <taxon>Spongiibacteraceae</taxon>
        <taxon>BD1-7 clade</taxon>
    </lineage>
</organism>